<evidence type="ECO:0000313" key="2">
    <source>
        <dbReference type="EMBL" id="MBK1668712.1"/>
    </source>
</evidence>
<dbReference type="Proteomes" id="UP001296873">
    <property type="component" value="Unassembled WGS sequence"/>
</dbReference>
<dbReference type="InterPro" id="IPR036388">
    <property type="entry name" value="WH-like_DNA-bd_sf"/>
</dbReference>
<feature type="domain" description="HTH marR-type" evidence="1">
    <location>
        <begin position="25"/>
        <end position="124"/>
    </location>
</feature>
<comment type="caution">
    <text evidence="2">The sequence shown here is derived from an EMBL/GenBank/DDBJ whole genome shotgun (WGS) entry which is preliminary data.</text>
</comment>
<dbReference type="EMBL" id="NRRL01000028">
    <property type="protein sequence ID" value="MBK1668712.1"/>
    <property type="molecule type" value="Genomic_DNA"/>
</dbReference>
<sequence>MASREPRSPRALAAALQHLARLSEPEAGGAGLTANQWTALRYFAEANRFSRTVSGFAAYNATTRGTASQTVKALVAQGYVSRTRLDRDARSARIDVTDAGRRQLAADPAQALTKALARLPASLRGQLDRAVERLTGWVAAARGQNAFGTCDACRYLQGGANATARAGGAYCRMVAAYLDGHDMRGLCALYVPAGAR</sequence>
<dbReference type="SMART" id="SM00347">
    <property type="entry name" value="HTH_MARR"/>
    <property type="match status" value="1"/>
</dbReference>
<evidence type="ECO:0000259" key="1">
    <source>
        <dbReference type="SMART" id="SM00347"/>
    </source>
</evidence>
<accession>A0ABS1DE30</accession>
<name>A0ABS1DE30_9PROT</name>
<dbReference type="SUPFAM" id="SSF46785">
    <property type="entry name" value="Winged helix' DNA-binding domain"/>
    <property type="match status" value="1"/>
</dbReference>
<evidence type="ECO:0000313" key="3">
    <source>
        <dbReference type="Proteomes" id="UP001296873"/>
    </source>
</evidence>
<organism evidence="2 3">
    <name type="scientific">Rhodovibrio sodomensis</name>
    <dbReference type="NCBI Taxonomy" id="1088"/>
    <lineage>
        <taxon>Bacteria</taxon>
        <taxon>Pseudomonadati</taxon>
        <taxon>Pseudomonadota</taxon>
        <taxon>Alphaproteobacteria</taxon>
        <taxon>Rhodospirillales</taxon>
        <taxon>Rhodovibrionaceae</taxon>
        <taxon>Rhodovibrio</taxon>
    </lineage>
</organism>
<proteinExistence type="predicted"/>
<dbReference type="PANTHER" id="PTHR33164:SF89">
    <property type="entry name" value="MARR FAMILY REGULATORY PROTEIN"/>
    <property type="match status" value="1"/>
</dbReference>
<dbReference type="InterPro" id="IPR036390">
    <property type="entry name" value="WH_DNA-bd_sf"/>
</dbReference>
<gene>
    <name evidence="2" type="ORF">CKO28_11800</name>
</gene>
<dbReference type="InterPro" id="IPR039422">
    <property type="entry name" value="MarR/SlyA-like"/>
</dbReference>
<dbReference type="Gene3D" id="1.10.10.10">
    <property type="entry name" value="Winged helix-like DNA-binding domain superfamily/Winged helix DNA-binding domain"/>
    <property type="match status" value="1"/>
</dbReference>
<protein>
    <recommendedName>
        <fullName evidence="1">HTH marR-type domain-containing protein</fullName>
    </recommendedName>
</protein>
<reference evidence="2 3" key="1">
    <citation type="journal article" date="2020" name="Microorganisms">
        <title>Osmotic Adaptation and Compatible Solute Biosynthesis of Phototrophic Bacteria as Revealed from Genome Analyses.</title>
        <authorList>
            <person name="Imhoff J.F."/>
            <person name="Rahn T."/>
            <person name="Kunzel S."/>
            <person name="Keller A."/>
            <person name="Neulinger S.C."/>
        </authorList>
    </citation>
    <scope>NUCLEOTIDE SEQUENCE [LARGE SCALE GENOMIC DNA]</scope>
    <source>
        <strain evidence="2 3">DSM 9895</strain>
    </source>
</reference>
<keyword evidence="3" id="KW-1185">Reference proteome</keyword>
<dbReference type="InterPro" id="IPR000835">
    <property type="entry name" value="HTH_MarR-typ"/>
</dbReference>
<dbReference type="PANTHER" id="PTHR33164">
    <property type="entry name" value="TRANSCRIPTIONAL REGULATOR, MARR FAMILY"/>
    <property type="match status" value="1"/>
</dbReference>
<dbReference type="Pfam" id="PF12802">
    <property type="entry name" value="MarR_2"/>
    <property type="match status" value="1"/>
</dbReference>